<feature type="domain" description="BTB" evidence="1">
    <location>
        <begin position="3"/>
        <end position="71"/>
    </location>
</feature>
<dbReference type="SMART" id="SM00225">
    <property type="entry name" value="BTB"/>
    <property type="match status" value="1"/>
</dbReference>
<reference evidence="3" key="1">
    <citation type="submission" date="2017-10" db="EMBL/GenBank/DDBJ databases">
        <title>Rapid genome shrinkage in a self-fertile nematode reveals novel sperm competition proteins.</title>
        <authorList>
            <person name="Yin D."/>
            <person name="Schwarz E.M."/>
            <person name="Thomas C.G."/>
            <person name="Felde R.L."/>
            <person name="Korf I.F."/>
            <person name="Cutter A.D."/>
            <person name="Schartner C.M."/>
            <person name="Ralston E.J."/>
            <person name="Meyer B.J."/>
            <person name="Haag E.S."/>
        </authorList>
    </citation>
    <scope>NUCLEOTIDE SEQUENCE [LARGE SCALE GENOMIC DNA]</scope>
    <source>
        <strain evidence="3">JU1422</strain>
    </source>
</reference>
<evidence type="ECO:0000313" key="3">
    <source>
        <dbReference type="Proteomes" id="UP000230233"/>
    </source>
</evidence>
<dbReference type="InterPro" id="IPR045068">
    <property type="entry name" value="BACURD1-3"/>
</dbReference>
<organism evidence="2 3">
    <name type="scientific">Caenorhabditis nigoni</name>
    <dbReference type="NCBI Taxonomy" id="1611254"/>
    <lineage>
        <taxon>Eukaryota</taxon>
        <taxon>Metazoa</taxon>
        <taxon>Ecdysozoa</taxon>
        <taxon>Nematoda</taxon>
        <taxon>Chromadorea</taxon>
        <taxon>Rhabditida</taxon>
        <taxon>Rhabditina</taxon>
        <taxon>Rhabditomorpha</taxon>
        <taxon>Rhabditoidea</taxon>
        <taxon>Rhabditidae</taxon>
        <taxon>Peloderinae</taxon>
        <taxon>Caenorhabditis</taxon>
    </lineage>
</organism>
<dbReference type="Gene3D" id="3.30.710.10">
    <property type="entry name" value="Potassium Channel Kv1.1, Chain A"/>
    <property type="match status" value="1"/>
</dbReference>
<dbReference type="InterPro" id="IPR000210">
    <property type="entry name" value="BTB/POZ_dom"/>
</dbReference>
<dbReference type="CDD" id="cd18316">
    <property type="entry name" value="BTB_POZ_KCTD-like"/>
    <property type="match status" value="1"/>
</dbReference>
<sequence length="210" mass="24596">MTDVVKLNVGGTIFETSKSTLTKFDGYFKSMLENWVPKTKDDSDAIFVDRDPTHFRLILNFMRDGHVDLQKYSEDVKEIQKEAEYYLLDGLKELCAQKSSESQRMPLIVESDNDVFKAVAESTKDAVLVFFYDKDPAHFSFGIELFIKHKAHIDFCFNKFTGDRGTMPYFLFHDKIKNKIDRGTLFNPDELDNIIRMFFEHADEYEDEDY</sequence>
<proteinExistence type="predicted"/>
<dbReference type="PANTHER" id="PTHR11145">
    <property type="entry name" value="BTB/POZ DOMAIN-CONTAINING ADAPTER FOR CUL3-MEDIATED RHOA DEGRADATION PROTEIN FAMILY MEMBER"/>
    <property type="match status" value="1"/>
</dbReference>
<dbReference type="InterPro" id="IPR003131">
    <property type="entry name" value="T1-type_BTB"/>
</dbReference>
<dbReference type="InterPro" id="IPR011333">
    <property type="entry name" value="SKP1/BTB/POZ_sf"/>
</dbReference>
<dbReference type="Proteomes" id="UP000230233">
    <property type="component" value="Chromosome II"/>
</dbReference>
<comment type="caution">
    <text evidence="2">The sequence shown here is derived from an EMBL/GenBank/DDBJ whole genome shotgun (WGS) entry which is preliminary data.</text>
</comment>
<dbReference type="STRING" id="1611254.A0A2G5VBM6"/>
<protein>
    <recommendedName>
        <fullName evidence="1">BTB domain-containing protein</fullName>
    </recommendedName>
</protein>
<dbReference type="PANTHER" id="PTHR11145:SF19">
    <property type="entry name" value="BTB DOMAIN-CONTAINING PROTEIN-RELATED"/>
    <property type="match status" value="1"/>
</dbReference>
<dbReference type="PROSITE" id="PS50097">
    <property type="entry name" value="BTB"/>
    <property type="match status" value="1"/>
</dbReference>
<dbReference type="AlphaFoldDB" id="A0A2G5VBM6"/>
<evidence type="ECO:0000259" key="1">
    <source>
        <dbReference type="PROSITE" id="PS50097"/>
    </source>
</evidence>
<accession>A0A2G5VBM6</accession>
<name>A0A2G5VBM6_9PELO</name>
<gene>
    <name evidence="2" type="primary">Cnig_chr_II.g7881</name>
    <name evidence="2" type="ORF">B9Z55_007881</name>
</gene>
<dbReference type="EMBL" id="PDUG01000002">
    <property type="protein sequence ID" value="PIC49199.1"/>
    <property type="molecule type" value="Genomic_DNA"/>
</dbReference>
<dbReference type="SUPFAM" id="SSF54695">
    <property type="entry name" value="POZ domain"/>
    <property type="match status" value="1"/>
</dbReference>
<evidence type="ECO:0000313" key="2">
    <source>
        <dbReference type="EMBL" id="PIC49199.1"/>
    </source>
</evidence>
<dbReference type="OrthoDB" id="2414723at2759"/>
<dbReference type="Pfam" id="PF02214">
    <property type="entry name" value="BTB_2"/>
    <property type="match status" value="1"/>
</dbReference>
<keyword evidence="3" id="KW-1185">Reference proteome</keyword>
<dbReference type="GO" id="GO:0051260">
    <property type="term" value="P:protein homooligomerization"/>
    <property type="evidence" value="ECO:0007669"/>
    <property type="project" value="InterPro"/>
</dbReference>